<evidence type="ECO:0000313" key="2">
    <source>
        <dbReference type="Proteomes" id="UP000004315"/>
    </source>
</evidence>
<dbReference type="OrthoDB" id="9897104at2"/>
<dbReference type="STRING" id="518637.EUBIFOR_00849"/>
<proteinExistence type="predicted"/>
<sequence>MKQKNLKQLSEKEFLERLEKSRKQSKDGKGKDADIAIKEIRKKYSL</sequence>
<name>B7C9J1_9FIRM</name>
<reference evidence="1 2" key="1">
    <citation type="submission" date="2008-10" db="EMBL/GenBank/DDBJ databases">
        <authorList>
            <person name="Fulton L."/>
            <person name="Clifton S."/>
            <person name="Fulton B."/>
            <person name="Xu J."/>
            <person name="Minx P."/>
            <person name="Pepin K.H."/>
            <person name="Johnson M."/>
            <person name="Bhonagiri V."/>
            <person name="Nash W.E."/>
            <person name="Mardis E.R."/>
            <person name="Wilson R.K."/>
        </authorList>
    </citation>
    <scope>NUCLEOTIDE SEQUENCE [LARGE SCALE GENOMIC DNA]</scope>
    <source>
        <strain evidence="1 2">DSM 3989</strain>
    </source>
</reference>
<dbReference type="AlphaFoldDB" id="B7C9J1"/>
<protein>
    <submittedName>
        <fullName evidence="1">Uncharacterized protein</fullName>
    </submittedName>
</protein>
<accession>B7C9J1</accession>
<dbReference type="Proteomes" id="UP000004315">
    <property type="component" value="Unassembled WGS sequence"/>
</dbReference>
<comment type="caution">
    <text evidence="1">The sequence shown here is derived from an EMBL/GenBank/DDBJ whole genome shotgun (WGS) entry which is preliminary data.</text>
</comment>
<dbReference type="EMBL" id="ABYT01000051">
    <property type="protein sequence ID" value="EEC90556.1"/>
    <property type="molecule type" value="Genomic_DNA"/>
</dbReference>
<gene>
    <name evidence="1" type="ORF">EUBIFOR_00849</name>
</gene>
<evidence type="ECO:0000313" key="1">
    <source>
        <dbReference type="EMBL" id="EEC90556.1"/>
    </source>
</evidence>
<dbReference type="RefSeq" id="WP_003864654.1">
    <property type="nucleotide sequence ID" value="NZ_DS996841.1"/>
</dbReference>
<organism evidence="1 2">
    <name type="scientific">Holdemanella biformis DSM 3989</name>
    <dbReference type="NCBI Taxonomy" id="518637"/>
    <lineage>
        <taxon>Bacteria</taxon>
        <taxon>Bacillati</taxon>
        <taxon>Bacillota</taxon>
        <taxon>Erysipelotrichia</taxon>
        <taxon>Erysipelotrichales</taxon>
        <taxon>Erysipelotrichaceae</taxon>
        <taxon>Holdemanella</taxon>
    </lineage>
</organism>
<dbReference type="HOGENOM" id="CLU_3184560_0_0_9"/>
<reference evidence="1 2" key="2">
    <citation type="submission" date="2008-11" db="EMBL/GenBank/DDBJ databases">
        <title>Draft genome sequence of Eubacterium biforme (DSM 3989).</title>
        <authorList>
            <person name="Sudarsanam P."/>
            <person name="Ley R."/>
            <person name="Guruge J."/>
            <person name="Turnbaugh P.J."/>
            <person name="Mahowald M."/>
            <person name="Liep D."/>
            <person name="Gordon J."/>
        </authorList>
    </citation>
    <scope>NUCLEOTIDE SEQUENCE [LARGE SCALE GENOMIC DNA]</scope>
    <source>
        <strain evidence="1 2">DSM 3989</strain>
    </source>
</reference>
<keyword evidence="2" id="KW-1185">Reference proteome</keyword>